<accession>A0A857KSU3</accession>
<keyword evidence="2" id="KW-0812">Transmembrane</keyword>
<reference evidence="3" key="1">
    <citation type="journal article" date="2021" name="Nat. Microbiol.">
        <title>Cocultivation of an ultrasmall environmental parasitic bacterium with lytic ability against bacteria associated with wastewater foams.</title>
        <authorList>
            <person name="Batinovic S."/>
            <person name="Rose J.J.A."/>
            <person name="Ratcliffe J."/>
            <person name="Seviour R.J."/>
            <person name="Petrovski S."/>
        </authorList>
    </citation>
    <scope>NUCLEOTIDE SEQUENCE</scope>
    <source>
        <strain evidence="3">CON44</strain>
    </source>
</reference>
<dbReference type="AlphaFoldDB" id="A0A857KSU3"/>
<evidence type="ECO:0000256" key="1">
    <source>
        <dbReference type="SAM" id="MobiDB-lite"/>
    </source>
</evidence>
<sequence length="140" mass="14706">MTDPHSDTGDTASRTPDIDVPDIAPADTPEAVTPEPETAEPTTGTTAVEIPDAKIQDAKIQDAEIREPEPEAPATPAPADDEVAHDDARQATFARLLPGAGEIPAPNRLTPLVAAAVTALASITVAVILRYRSKARRQQD</sequence>
<proteinExistence type="predicted"/>
<evidence type="ECO:0000313" key="3">
    <source>
        <dbReference type="EMBL" id="QHN41647.1"/>
    </source>
</evidence>
<feature type="compositionally biased region" description="Basic and acidic residues" evidence="1">
    <location>
        <begin position="51"/>
        <end position="69"/>
    </location>
</feature>
<protein>
    <submittedName>
        <fullName evidence="3">Uncharacterized protein</fullName>
    </submittedName>
</protein>
<organism evidence="3">
    <name type="scientific">Gordonia amarae</name>
    <dbReference type="NCBI Taxonomy" id="36821"/>
    <lineage>
        <taxon>Bacteria</taxon>
        <taxon>Bacillati</taxon>
        <taxon>Actinomycetota</taxon>
        <taxon>Actinomycetes</taxon>
        <taxon>Mycobacteriales</taxon>
        <taxon>Gordoniaceae</taxon>
        <taxon>Gordonia</taxon>
    </lineage>
</organism>
<name>A0A857KSU3_9ACTN</name>
<feature type="transmembrane region" description="Helical" evidence="2">
    <location>
        <begin position="112"/>
        <end position="131"/>
    </location>
</feature>
<keyword evidence="2" id="KW-0472">Membrane</keyword>
<dbReference type="EMBL" id="CP045810">
    <property type="protein sequence ID" value="QHN41647.1"/>
    <property type="molecule type" value="Genomic_DNA"/>
</dbReference>
<evidence type="ECO:0000256" key="2">
    <source>
        <dbReference type="SAM" id="Phobius"/>
    </source>
</evidence>
<feature type="compositionally biased region" description="Low complexity" evidence="1">
    <location>
        <begin position="21"/>
        <end position="49"/>
    </location>
</feature>
<gene>
    <name evidence="3" type="ORF">GII30_23010</name>
</gene>
<feature type="region of interest" description="Disordered" evidence="1">
    <location>
        <begin position="1"/>
        <end position="84"/>
    </location>
</feature>
<keyword evidence="2" id="KW-1133">Transmembrane helix</keyword>
<dbReference type="RefSeq" id="WP_005182360.1">
    <property type="nucleotide sequence ID" value="NZ_CP045804.1"/>
</dbReference>